<organism evidence="2 3">
    <name type="scientific">Phlyctema vagabunda</name>
    <dbReference type="NCBI Taxonomy" id="108571"/>
    <lineage>
        <taxon>Eukaryota</taxon>
        <taxon>Fungi</taxon>
        <taxon>Dikarya</taxon>
        <taxon>Ascomycota</taxon>
        <taxon>Pezizomycotina</taxon>
        <taxon>Leotiomycetes</taxon>
        <taxon>Helotiales</taxon>
        <taxon>Dermateaceae</taxon>
        <taxon>Phlyctema</taxon>
    </lineage>
</organism>
<dbReference type="CDD" id="cd19757">
    <property type="entry name" value="Bbox1"/>
    <property type="match status" value="1"/>
</dbReference>
<dbReference type="SUPFAM" id="SSF52540">
    <property type="entry name" value="P-loop containing nucleoside triphosphate hydrolases"/>
    <property type="match status" value="1"/>
</dbReference>
<feature type="non-terminal residue" evidence="2">
    <location>
        <position position="1"/>
    </location>
</feature>
<accession>A0ABR4PI65</accession>
<evidence type="ECO:0000256" key="1">
    <source>
        <dbReference type="SAM" id="MobiDB-lite"/>
    </source>
</evidence>
<gene>
    <name evidence="2" type="ORF">PVAG01_04731</name>
</gene>
<dbReference type="Proteomes" id="UP001629113">
    <property type="component" value="Unassembled WGS sequence"/>
</dbReference>
<feature type="region of interest" description="Disordered" evidence="1">
    <location>
        <begin position="264"/>
        <end position="283"/>
    </location>
</feature>
<dbReference type="InterPro" id="IPR027417">
    <property type="entry name" value="P-loop_NTPase"/>
</dbReference>
<keyword evidence="3" id="KW-1185">Reference proteome</keyword>
<proteinExistence type="predicted"/>
<feature type="compositionally biased region" description="Polar residues" evidence="1">
    <location>
        <begin position="266"/>
        <end position="275"/>
    </location>
</feature>
<sequence length="329" mass="37000">GVCRSSVVDKYQPSSSIRAFQRQEPRRAVPRSLLDDNIGLSVDVSARKWYLCGQCEEHRPDTHYCNLCDLTYCEPCWYTVGTHRSGKLGPGGIPHERTDRSIADKLRVTLESSPSDIEQGELFENDETTAWFGVVKDESGDSIFYDYGRYADIVAEIARATGQRQSHSGLFPGLVSFVGETGAGKSTLVKVLIELSESDSNGHQTPIVGSVDQQNIPTSGDVHLYADPKSYLTDNPILYADCEGLSGGEREPKGARSKILRRMAQETPQRKSTTRSFERNRRNLRHSEREIKWASTPETRTRQFSVTQLYPRLLYTFSDVVVFVLKNPR</sequence>
<evidence type="ECO:0000313" key="3">
    <source>
        <dbReference type="Proteomes" id="UP001629113"/>
    </source>
</evidence>
<dbReference type="EMBL" id="JBFCZG010000004">
    <property type="protein sequence ID" value="KAL3422984.1"/>
    <property type="molecule type" value="Genomic_DNA"/>
</dbReference>
<evidence type="ECO:0000313" key="2">
    <source>
        <dbReference type="EMBL" id="KAL3422984.1"/>
    </source>
</evidence>
<name>A0ABR4PI65_9HELO</name>
<reference evidence="2 3" key="1">
    <citation type="submission" date="2024-06" db="EMBL/GenBank/DDBJ databases">
        <title>Complete genome of Phlyctema vagabunda strain 19-DSS-EL-015.</title>
        <authorList>
            <person name="Fiorenzani C."/>
        </authorList>
    </citation>
    <scope>NUCLEOTIDE SEQUENCE [LARGE SCALE GENOMIC DNA]</scope>
    <source>
        <strain evidence="2 3">19-DSS-EL-015</strain>
    </source>
</reference>
<protein>
    <submittedName>
        <fullName evidence="2">Uncharacterized protein</fullName>
    </submittedName>
</protein>
<comment type="caution">
    <text evidence="2">The sequence shown here is derived from an EMBL/GenBank/DDBJ whole genome shotgun (WGS) entry which is preliminary data.</text>
</comment>